<organism evidence="1 2">
    <name type="scientific">Neisseria elongata subsp. glycolytica ATCC 29315</name>
    <dbReference type="NCBI Taxonomy" id="546263"/>
    <lineage>
        <taxon>Bacteria</taxon>
        <taxon>Pseudomonadati</taxon>
        <taxon>Pseudomonadota</taxon>
        <taxon>Betaproteobacteria</taxon>
        <taxon>Neisseriales</taxon>
        <taxon>Neisseriaceae</taxon>
        <taxon>Neisseria</taxon>
    </lineage>
</organism>
<dbReference type="EMBL" id="ADBF01000023">
    <property type="protein sequence ID" value="EFE50272.1"/>
    <property type="molecule type" value="Genomic_DNA"/>
</dbReference>
<sequence>MFFRRPQTRKRKMIPPLPASDCLSLNYRADGLPPEIKKC</sequence>
<gene>
    <name evidence="1" type="ORF">NEIELOOT_00951</name>
</gene>
<dbReference type="Proteomes" id="UP000005536">
    <property type="component" value="Unassembled WGS sequence"/>
</dbReference>
<evidence type="ECO:0000313" key="2">
    <source>
        <dbReference type="Proteomes" id="UP000005536"/>
    </source>
</evidence>
<comment type="caution">
    <text evidence="1">The sequence shown here is derived from an EMBL/GenBank/DDBJ whole genome shotgun (WGS) entry which is preliminary data.</text>
</comment>
<evidence type="ECO:0000313" key="1">
    <source>
        <dbReference type="EMBL" id="EFE50272.1"/>
    </source>
</evidence>
<proteinExistence type="predicted"/>
<accession>D4DPG4</accession>
<protein>
    <submittedName>
        <fullName evidence="1">Uncharacterized protein</fullName>
    </submittedName>
</protein>
<dbReference type="AlphaFoldDB" id="D4DPG4"/>
<reference evidence="1 2" key="1">
    <citation type="submission" date="2010-02" db="EMBL/GenBank/DDBJ databases">
        <authorList>
            <person name="Weinstock G."/>
            <person name="Sodergren E."/>
            <person name="Clifton S."/>
            <person name="Fulton L."/>
            <person name="Fulton B."/>
            <person name="Courtney L."/>
            <person name="Fronick C."/>
            <person name="Harrison M."/>
            <person name="Strong C."/>
            <person name="Farmer C."/>
            <person name="Delahaunty K."/>
            <person name="Markovic C."/>
            <person name="Hall O."/>
            <person name="Minx P."/>
            <person name="Tomlinson C."/>
            <person name="Mitreva M."/>
            <person name="Nelson J."/>
            <person name="Hou S."/>
            <person name="Wollam A."/>
            <person name="Pepin K.H."/>
            <person name="Johnson M."/>
            <person name="Bhonagiri V."/>
            <person name="Zhang X."/>
            <person name="Suruliraj S."/>
            <person name="Warren W."/>
            <person name="Chinwalla A."/>
            <person name="Mardis E.R."/>
            <person name="Wilson R.K."/>
        </authorList>
    </citation>
    <scope>NUCLEOTIDE SEQUENCE [LARGE SCALE GENOMIC DNA]</scope>
    <source>
        <strain evidence="1 2">ATCC 29315</strain>
    </source>
</reference>
<name>D4DPG4_NEIEG</name>